<feature type="compositionally biased region" description="Polar residues" evidence="7">
    <location>
        <begin position="536"/>
        <end position="553"/>
    </location>
</feature>
<dbReference type="AlphaFoldDB" id="A0A316W0T8"/>
<dbReference type="PRINTS" id="PR00065">
    <property type="entry name" value="TEADOMAIN"/>
</dbReference>
<dbReference type="PROSITE" id="PS51088">
    <property type="entry name" value="TEA_2"/>
    <property type="match status" value="1"/>
</dbReference>
<evidence type="ECO:0000256" key="1">
    <source>
        <dbReference type="ARBA" id="ARBA00004123"/>
    </source>
</evidence>
<dbReference type="GO" id="GO:0005667">
    <property type="term" value="C:transcription regulator complex"/>
    <property type="evidence" value="ECO:0007669"/>
    <property type="project" value="TreeGrafter"/>
</dbReference>
<dbReference type="Proteomes" id="UP000245783">
    <property type="component" value="Unassembled WGS sequence"/>
</dbReference>
<feature type="compositionally biased region" description="Polar residues" evidence="7">
    <location>
        <begin position="108"/>
        <end position="139"/>
    </location>
</feature>
<name>A0A316W0T8_9BASI</name>
<sequence length="1072" mass="114074">MGTPGSSPTKALGKRSLHVRNDSTSRRHSIQALLPASATELCSASGVNTAVKEEAQDGAVHSSNADVFEFSTLGGGTGADFLLSPPRLTSGNQSQESEDSKRRRTTPLPHQTPQRSASYSLGQHGAVQQTPPNSWTTMQSNAARVASSAASSCLTQTPVSSSGSASSRQRRRSIAGDMTSEIAGMPKPPRSAPPISPENAMQQAQEQAMNANKVTELKINKQAEVWPDDVEVAFWEALRLIPKLGRRKVLVHGKPCGRNELIADYIERKTNKSRSRKQVSSHIQVLKNIKKGDPEFQQLIAEPVTEEDFYIPAGGMMYAQTLASYGYGGLGGPNPMFGDATSGLLSPYTPSAALSNMSLASPHTPSPALSSPGTPGGLTTALNGLQFSSPQDPKAAASVSCPILPASFSMWVHCSASEDKHVYTSLDRQAMMSISQHNAQLPRLPLDSVRIGAYRFPRLAEMYHRLPCQFLYVHVPMSIPRADVLLPRYDHFSTQLSLTSLQSSRLTSVTTVYSHGKRVLSLVEPLDAPRRVSGKPSVSGNGTADSGHADSQNTDSSVDSSPVTPSDGVSLNASENRHRFWHQAPFATDFWADFLSRNHPVNVYSQRDANQSFGKEPSERAALGMAVSGVTIIQEFVIATDDNAHRQAGATTDFSSENSFVSTTDASMAASIGGPSCNLIADVSGYVSPGSKVGDVVLVIAWDLECVEALGGKPGTPTVSMLTAPRMSPSPIGHYAPLPAMSPHHQSINMQHMPAQHRPTAMVHTNSGPVPTLIRTQASPQPPQGAQSFGSMPPPSMPMMRSLSGENFHQQQQQQQQQQQLGPTLLRKRGLSINKPNLQLNIPPAPYLGGNMGAAMQRSFSSSSSQPSPALSTHNSSAWGAMQQRAMLTPITPFPQVVSTPTEPPPMLNHDETKAQRDRLARAWAAQAHASANGGNGINLPQMPNFNTPQHFGDAQLSQSQHSLASNALDMSGLPDFTSNSAIGLSFGEMHNGMLPAPVEINNNAISGMASPAFDVMISQTPAAGSSPLPPASDGDALATSYYINSLLSSMGMAPLPQDSSEGGSLDVNRGS</sequence>
<dbReference type="PANTHER" id="PTHR11834:SF0">
    <property type="entry name" value="PROTEIN SCALLOPED"/>
    <property type="match status" value="1"/>
</dbReference>
<feature type="region of interest" description="Disordered" evidence="7">
    <location>
        <begin position="356"/>
        <end position="375"/>
    </location>
</feature>
<feature type="region of interest" description="Disordered" evidence="7">
    <location>
        <begin position="857"/>
        <end position="876"/>
    </location>
</feature>
<feature type="compositionally biased region" description="Low complexity" evidence="7">
    <location>
        <begin position="554"/>
        <end position="570"/>
    </location>
</feature>
<dbReference type="InParanoid" id="A0A316W0T8"/>
<evidence type="ECO:0000256" key="4">
    <source>
        <dbReference type="ARBA" id="ARBA00023163"/>
    </source>
</evidence>
<dbReference type="OrthoDB" id="10006572at2759"/>
<keyword evidence="3" id="KW-0805">Transcription regulation</keyword>
<comment type="subcellular location">
    <subcellularLocation>
        <location evidence="1">Nucleus</location>
    </subcellularLocation>
</comment>
<feature type="region of interest" description="Disordered" evidence="7">
    <location>
        <begin position="766"/>
        <end position="821"/>
    </location>
</feature>
<dbReference type="STRING" id="1522189.A0A316W0T8"/>
<dbReference type="GO" id="GO:0000981">
    <property type="term" value="F:DNA-binding transcription factor activity, RNA polymerase II-specific"/>
    <property type="evidence" value="ECO:0007669"/>
    <property type="project" value="TreeGrafter"/>
</dbReference>
<comment type="similarity">
    <text evidence="2">Belongs to the TEC1 family.</text>
</comment>
<feature type="compositionally biased region" description="Low complexity" evidence="7">
    <location>
        <begin position="859"/>
        <end position="872"/>
    </location>
</feature>
<dbReference type="Gene3D" id="6.10.20.40">
    <property type="entry name" value="TEA/ATTS domain"/>
    <property type="match status" value="1"/>
</dbReference>
<keyword evidence="4" id="KW-0804">Transcription</keyword>
<protein>
    <recommendedName>
        <fullName evidence="8">TEA domain-containing protein</fullName>
    </recommendedName>
</protein>
<dbReference type="GO" id="GO:0000978">
    <property type="term" value="F:RNA polymerase II cis-regulatory region sequence-specific DNA binding"/>
    <property type="evidence" value="ECO:0007669"/>
    <property type="project" value="TreeGrafter"/>
</dbReference>
<dbReference type="GO" id="GO:0005634">
    <property type="term" value="C:nucleus"/>
    <property type="evidence" value="ECO:0007669"/>
    <property type="project" value="UniProtKB-SubCell"/>
</dbReference>
<keyword evidence="5" id="KW-0539">Nucleus</keyword>
<feature type="compositionally biased region" description="Low complexity" evidence="7">
    <location>
        <begin position="140"/>
        <end position="152"/>
    </location>
</feature>
<organism evidence="9 10">
    <name type="scientific">Ceraceosorus guamensis</name>
    <dbReference type="NCBI Taxonomy" id="1522189"/>
    <lineage>
        <taxon>Eukaryota</taxon>
        <taxon>Fungi</taxon>
        <taxon>Dikarya</taxon>
        <taxon>Basidiomycota</taxon>
        <taxon>Ustilaginomycotina</taxon>
        <taxon>Exobasidiomycetes</taxon>
        <taxon>Ceraceosorales</taxon>
        <taxon>Ceraceosoraceae</taxon>
        <taxon>Ceraceosorus</taxon>
    </lineage>
</organism>
<dbReference type="EMBL" id="KZ819370">
    <property type="protein sequence ID" value="PWN43362.1"/>
    <property type="molecule type" value="Genomic_DNA"/>
</dbReference>
<feature type="compositionally biased region" description="Low complexity" evidence="7">
    <location>
        <begin position="197"/>
        <end position="209"/>
    </location>
</feature>
<feature type="region of interest" description="Disordered" evidence="7">
    <location>
        <begin position="79"/>
        <end position="209"/>
    </location>
</feature>
<evidence type="ECO:0000256" key="2">
    <source>
        <dbReference type="ARBA" id="ARBA00008421"/>
    </source>
</evidence>
<dbReference type="PANTHER" id="PTHR11834">
    <property type="entry name" value="TRANSCRIPTIONAL ENHANCER FACTOR TEF RELATED"/>
    <property type="match status" value="1"/>
</dbReference>
<feature type="region of interest" description="Disordered" evidence="7">
    <location>
        <begin position="530"/>
        <end position="571"/>
    </location>
</feature>
<dbReference type="InterPro" id="IPR038096">
    <property type="entry name" value="TEA/ATTS_sf"/>
</dbReference>
<dbReference type="InterPro" id="IPR050937">
    <property type="entry name" value="TEC1_TEAD_TF"/>
</dbReference>
<feature type="compositionally biased region" description="Polar residues" evidence="7">
    <location>
        <begin position="356"/>
        <end position="373"/>
    </location>
</feature>
<gene>
    <name evidence="9" type="ORF">IE81DRAFT_337033</name>
</gene>
<evidence type="ECO:0000259" key="8">
    <source>
        <dbReference type="PROSITE" id="PS51088"/>
    </source>
</evidence>
<feature type="region of interest" description="Disordered" evidence="7">
    <location>
        <begin position="894"/>
        <end position="961"/>
    </location>
</feature>
<feature type="compositionally biased region" description="Low complexity" evidence="7">
    <location>
        <begin position="922"/>
        <end position="932"/>
    </location>
</feature>
<feature type="compositionally biased region" description="Low complexity" evidence="7">
    <location>
        <begin position="798"/>
        <end position="820"/>
    </location>
</feature>
<evidence type="ECO:0000256" key="7">
    <source>
        <dbReference type="SAM" id="MobiDB-lite"/>
    </source>
</evidence>
<dbReference type="Pfam" id="PF01285">
    <property type="entry name" value="TEA"/>
    <property type="match status" value="1"/>
</dbReference>
<feature type="region of interest" description="Disordered" evidence="7">
    <location>
        <begin position="1"/>
        <end position="28"/>
    </location>
</feature>
<feature type="DNA-binding region" description="TEA" evidence="6">
    <location>
        <begin position="219"/>
        <end position="293"/>
    </location>
</feature>
<reference evidence="9 10" key="1">
    <citation type="journal article" date="2018" name="Mol. Biol. Evol.">
        <title>Broad Genomic Sampling Reveals a Smut Pathogenic Ancestry of the Fungal Clade Ustilaginomycotina.</title>
        <authorList>
            <person name="Kijpornyongpan T."/>
            <person name="Mondo S.J."/>
            <person name="Barry K."/>
            <person name="Sandor L."/>
            <person name="Lee J."/>
            <person name="Lipzen A."/>
            <person name="Pangilinan J."/>
            <person name="LaButti K."/>
            <person name="Hainaut M."/>
            <person name="Henrissat B."/>
            <person name="Grigoriev I.V."/>
            <person name="Spatafora J.W."/>
            <person name="Aime M.C."/>
        </authorList>
    </citation>
    <scope>NUCLEOTIDE SEQUENCE [LARGE SCALE GENOMIC DNA]</scope>
    <source>
        <strain evidence="9 10">MCA 4658</strain>
    </source>
</reference>
<feature type="compositionally biased region" description="Pro residues" evidence="7">
    <location>
        <begin position="186"/>
        <end position="196"/>
    </location>
</feature>
<dbReference type="RefSeq" id="XP_025370522.1">
    <property type="nucleotide sequence ID" value="XM_025515495.1"/>
</dbReference>
<dbReference type="GeneID" id="37037365"/>
<evidence type="ECO:0000256" key="6">
    <source>
        <dbReference type="PROSITE-ProRule" id="PRU00505"/>
    </source>
</evidence>
<dbReference type="SMART" id="SM00426">
    <property type="entry name" value="TEA"/>
    <property type="match status" value="1"/>
</dbReference>
<accession>A0A316W0T8</accession>
<feature type="domain" description="TEA" evidence="8">
    <location>
        <begin position="219"/>
        <end position="293"/>
    </location>
</feature>
<keyword evidence="10" id="KW-1185">Reference proteome</keyword>
<evidence type="ECO:0000313" key="9">
    <source>
        <dbReference type="EMBL" id="PWN43362.1"/>
    </source>
</evidence>
<evidence type="ECO:0000256" key="3">
    <source>
        <dbReference type="ARBA" id="ARBA00023015"/>
    </source>
</evidence>
<dbReference type="InterPro" id="IPR000818">
    <property type="entry name" value="TEA/ATTS_dom"/>
</dbReference>
<proteinExistence type="inferred from homology"/>
<evidence type="ECO:0000313" key="10">
    <source>
        <dbReference type="Proteomes" id="UP000245783"/>
    </source>
</evidence>
<feature type="compositionally biased region" description="Basic and acidic residues" evidence="7">
    <location>
        <begin position="909"/>
        <end position="921"/>
    </location>
</feature>
<evidence type="ECO:0000256" key="5">
    <source>
        <dbReference type="ARBA" id="ARBA00023242"/>
    </source>
</evidence>